<dbReference type="InterPro" id="IPR051464">
    <property type="entry name" value="Peptidase_M42_aminopept"/>
</dbReference>
<name>A0A2V3XXU7_9FIRM</name>
<feature type="binding site" evidence="8">
    <location>
        <position position="169"/>
    </location>
    <ligand>
        <name>Zn(2+)</name>
        <dbReference type="ChEBI" id="CHEBI:29105"/>
        <label>2</label>
    </ligand>
</feature>
<comment type="caution">
    <text evidence="9">The sequence shown here is derived from an EMBL/GenBank/DDBJ whole genome shotgun (WGS) entry which is preliminary data.</text>
</comment>
<evidence type="ECO:0000256" key="5">
    <source>
        <dbReference type="ARBA" id="ARBA00022801"/>
    </source>
</evidence>
<reference evidence="9 10" key="1">
    <citation type="submission" date="2018-05" db="EMBL/GenBank/DDBJ databases">
        <title>Genomic Encyclopedia of Type Strains, Phase IV (KMG-IV): sequencing the most valuable type-strain genomes for metagenomic binning, comparative biology and taxonomic classification.</title>
        <authorList>
            <person name="Goeker M."/>
        </authorList>
    </citation>
    <scope>NUCLEOTIDE SEQUENCE [LARGE SCALE GENOMIC DNA]</scope>
    <source>
        <strain evidence="9 10">DSM 24995</strain>
    </source>
</reference>
<evidence type="ECO:0000256" key="7">
    <source>
        <dbReference type="PIRSR" id="PIRSR001123-1"/>
    </source>
</evidence>
<evidence type="ECO:0000256" key="1">
    <source>
        <dbReference type="ARBA" id="ARBA00006272"/>
    </source>
</evidence>
<feature type="binding site" evidence="8">
    <location>
        <position position="309"/>
    </location>
    <ligand>
        <name>Zn(2+)</name>
        <dbReference type="ChEBI" id="CHEBI:29105"/>
        <label>2</label>
    </ligand>
</feature>
<dbReference type="EMBL" id="QJKD01000018">
    <property type="protein sequence ID" value="PXX48151.1"/>
    <property type="molecule type" value="Genomic_DNA"/>
</dbReference>
<dbReference type="PANTHER" id="PTHR32481">
    <property type="entry name" value="AMINOPEPTIDASE"/>
    <property type="match status" value="1"/>
</dbReference>
<evidence type="ECO:0000256" key="6">
    <source>
        <dbReference type="PIRNR" id="PIRNR001123"/>
    </source>
</evidence>
<dbReference type="PIRSF" id="PIRSF001123">
    <property type="entry name" value="PepA_GA"/>
    <property type="match status" value="1"/>
</dbReference>
<dbReference type="InterPro" id="IPR023367">
    <property type="entry name" value="Peptidase_M42_dom2"/>
</dbReference>
<evidence type="ECO:0000256" key="2">
    <source>
        <dbReference type="ARBA" id="ARBA00022438"/>
    </source>
</evidence>
<dbReference type="GO" id="GO:0004177">
    <property type="term" value="F:aminopeptidase activity"/>
    <property type="evidence" value="ECO:0007669"/>
    <property type="project" value="UniProtKB-UniRule"/>
</dbReference>
<evidence type="ECO:0000313" key="9">
    <source>
        <dbReference type="EMBL" id="PXX48151.1"/>
    </source>
</evidence>
<organism evidence="9 10">
    <name type="scientific">Hungatella effluvii</name>
    <dbReference type="NCBI Taxonomy" id="1096246"/>
    <lineage>
        <taxon>Bacteria</taxon>
        <taxon>Bacillati</taxon>
        <taxon>Bacillota</taxon>
        <taxon>Clostridia</taxon>
        <taxon>Lachnospirales</taxon>
        <taxon>Lachnospiraceae</taxon>
        <taxon>Hungatella</taxon>
    </lineage>
</organism>
<evidence type="ECO:0000256" key="4">
    <source>
        <dbReference type="ARBA" id="ARBA00022723"/>
    </source>
</evidence>
<keyword evidence="4 8" id="KW-0479">Metal-binding</keyword>
<sequence length="337" mass="36845">MRNEELLKRLTQAQGIAGYEKEVRELIEKEAAAYADDMITDAIGNLIVIKKGQGGPQSKKIMFAAHMDEIGFMVKKIEEDGRLRVCNVGWNWAASAYNARVRFRNGVTGVFGCMGAIEDAHNDVGKLYIDIGAKSKEDALKYVKVGSVCGYYGEYVDLQNNLVCSKSLDDRIGCYQLLEALKENDGTYPNDIYYVFTVQEEVGCRGSKPTAERIRPDIGIAVDITPAHDYPCDLEGSNTVGKGVAIKYADPSVICDEEVVAAMEECCECERIPWQPEVIDKGGTDASSMNMSGVGARAGGIAVVTRYPHCQSCVASKDDIEAGARLCTAISKHEFNF</sequence>
<keyword evidence="3" id="KW-0645">Protease</keyword>
<dbReference type="SUPFAM" id="SSF53187">
    <property type="entry name" value="Zn-dependent exopeptidases"/>
    <property type="match status" value="1"/>
</dbReference>
<feature type="active site" description="Proton acceptor" evidence="7">
    <location>
        <position position="200"/>
    </location>
</feature>
<dbReference type="GO" id="GO:0046872">
    <property type="term" value="F:metal ion binding"/>
    <property type="evidence" value="ECO:0007669"/>
    <property type="project" value="UniProtKB-UniRule"/>
</dbReference>
<evidence type="ECO:0000256" key="3">
    <source>
        <dbReference type="ARBA" id="ARBA00022670"/>
    </source>
</evidence>
<dbReference type="Pfam" id="PF05343">
    <property type="entry name" value="Peptidase_M42"/>
    <property type="match status" value="1"/>
</dbReference>
<dbReference type="GeneID" id="86064195"/>
<feature type="binding site" evidence="8">
    <location>
        <position position="66"/>
    </location>
    <ligand>
        <name>Zn(2+)</name>
        <dbReference type="ChEBI" id="CHEBI:29105"/>
        <label>1</label>
    </ligand>
</feature>
<dbReference type="Proteomes" id="UP000248057">
    <property type="component" value="Unassembled WGS sequence"/>
</dbReference>
<dbReference type="GO" id="GO:0006508">
    <property type="term" value="P:proteolysis"/>
    <property type="evidence" value="ECO:0007669"/>
    <property type="project" value="UniProtKB-KW"/>
</dbReference>
<protein>
    <submittedName>
        <fullName evidence="9">Endoglucanase</fullName>
    </submittedName>
</protein>
<accession>A0A2V3XXU7</accession>
<dbReference type="SUPFAM" id="SSF101821">
    <property type="entry name" value="Aminopeptidase/glucanase lid domain"/>
    <property type="match status" value="1"/>
</dbReference>
<dbReference type="Gene3D" id="3.40.630.10">
    <property type="entry name" value="Zn peptidases"/>
    <property type="match status" value="1"/>
</dbReference>
<keyword evidence="10" id="KW-1185">Reference proteome</keyword>
<comment type="cofactor">
    <cofactor evidence="8">
        <name>a divalent metal cation</name>
        <dbReference type="ChEBI" id="CHEBI:60240"/>
    </cofactor>
    <text evidence="8">Binds 2 divalent metal cations per subunit.</text>
</comment>
<keyword evidence="5" id="KW-0378">Hydrolase</keyword>
<feature type="binding site" evidence="8">
    <location>
        <position position="169"/>
    </location>
    <ligand>
        <name>Zn(2+)</name>
        <dbReference type="ChEBI" id="CHEBI:29105"/>
        <label>1</label>
    </ligand>
</feature>
<feature type="binding site" evidence="8">
    <location>
        <position position="201"/>
    </location>
    <ligand>
        <name>Zn(2+)</name>
        <dbReference type="ChEBI" id="CHEBI:29105"/>
        <label>2</label>
    </ligand>
</feature>
<dbReference type="InterPro" id="IPR008007">
    <property type="entry name" value="Peptidase_M42"/>
</dbReference>
<dbReference type="PANTHER" id="PTHR32481:SF0">
    <property type="entry name" value="AMINOPEPTIDASE YPDE-RELATED"/>
    <property type="match status" value="1"/>
</dbReference>
<gene>
    <name evidence="9" type="ORF">DFR60_11830</name>
</gene>
<evidence type="ECO:0000313" key="10">
    <source>
        <dbReference type="Proteomes" id="UP000248057"/>
    </source>
</evidence>
<comment type="similarity">
    <text evidence="1 6">Belongs to the peptidase M42 family.</text>
</comment>
<feature type="binding site" evidence="8">
    <location>
        <position position="223"/>
    </location>
    <ligand>
        <name>Zn(2+)</name>
        <dbReference type="ChEBI" id="CHEBI:29105"/>
        <label>1</label>
    </ligand>
</feature>
<evidence type="ECO:0000256" key="8">
    <source>
        <dbReference type="PIRSR" id="PIRSR001123-2"/>
    </source>
</evidence>
<dbReference type="AlphaFoldDB" id="A0A2V3XXU7"/>
<dbReference type="Gene3D" id="2.40.30.40">
    <property type="entry name" value="Peptidase M42, domain 2"/>
    <property type="match status" value="1"/>
</dbReference>
<proteinExistence type="inferred from homology"/>
<dbReference type="RefSeq" id="WP_110325370.1">
    <property type="nucleotide sequence ID" value="NZ_QJKD01000018.1"/>
</dbReference>
<keyword evidence="2" id="KW-0031">Aminopeptidase</keyword>